<evidence type="ECO:0000313" key="4">
    <source>
        <dbReference type="Proteomes" id="UP000186156"/>
    </source>
</evidence>
<accession>A0A1N7KUP9</accession>
<dbReference type="Pfam" id="PF01613">
    <property type="entry name" value="Flavin_Reduct"/>
    <property type="match status" value="1"/>
</dbReference>
<proteinExistence type="predicted"/>
<dbReference type="RefSeq" id="WP_076345057.1">
    <property type="nucleotide sequence ID" value="NZ_FTOO01000002.1"/>
</dbReference>
<organism evidence="3 4">
    <name type="scientific">Alicyclobacillus vulcanalis</name>
    <dbReference type="NCBI Taxonomy" id="252246"/>
    <lineage>
        <taxon>Bacteria</taxon>
        <taxon>Bacillati</taxon>
        <taxon>Bacillota</taxon>
        <taxon>Bacilli</taxon>
        <taxon>Bacillales</taxon>
        <taxon>Alicyclobacillaceae</taxon>
        <taxon>Alicyclobacillus</taxon>
    </lineage>
</organism>
<keyword evidence="1" id="KW-0560">Oxidoreductase</keyword>
<name>A0A1N7KUP9_9BACL</name>
<keyword evidence="4" id="KW-1185">Reference proteome</keyword>
<dbReference type="GO" id="GO:0042602">
    <property type="term" value="F:riboflavin reductase (NADPH) activity"/>
    <property type="evidence" value="ECO:0007669"/>
    <property type="project" value="TreeGrafter"/>
</dbReference>
<gene>
    <name evidence="3" type="ORF">SAMN05421799_102200</name>
</gene>
<protein>
    <submittedName>
        <fullName evidence="3">NADH-FMN oxidoreductase RutF, flavin reductase (DIM6/NTAB) family</fullName>
    </submittedName>
</protein>
<dbReference type="AlphaFoldDB" id="A0A1N7KUP9"/>
<dbReference type="Proteomes" id="UP000186156">
    <property type="component" value="Unassembled WGS sequence"/>
</dbReference>
<evidence type="ECO:0000259" key="2">
    <source>
        <dbReference type="SMART" id="SM00903"/>
    </source>
</evidence>
<dbReference type="OrthoDB" id="9792858at2"/>
<dbReference type="SUPFAM" id="SSF50475">
    <property type="entry name" value="FMN-binding split barrel"/>
    <property type="match status" value="1"/>
</dbReference>
<dbReference type="STRING" id="252246.SAMN05421799_102200"/>
<dbReference type="PANTHER" id="PTHR30466">
    <property type="entry name" value="FLAVIN REDUCTASE"/>
    <property type="match status" value="1"/>
</dbReference>
<evidence type="ECO:0000256" key="1">
    <source>
        <dbReference type="ARBA" id="ARBA00023002"/>
    </source>
</evidence>
<reference evidence="4" key="1">
    <citation type="submission" date="2017-01" db="EMBL/GenBank/DDBJ databases">
        <authorList>
            <person name="Varghese N."/>
            <person name="Submissions S."/>
        </authorList>
    </citation>
    <scope>NUCLEOTIDE SEQUENCE [LARGE SCALE GENOMIC DNA]</scope>
    <source>
        <strain evidence="4">DSM 16176</strain>
    </source>
</reference>
<dbReference type="Gene3D" id="2.30.110.10">
    <property type="entry name" value="Electron Transport, Fmn-binding Protein, Chain A"/>
    <property type="match status" value="1"/>
</dbReference>
<dbReference type="SMART" id="SM00903">
    <property type="entry name" value="Flavin_Reduct"/>
    <property type="match status" value="1"/>
</dbReference>
<dbReference type="GO" id="GO:0010181">
    <property type="term" value="F:FMN binding"/>
    <property type="evidence" value="ECO:0007669"/>
    <property type="project" value="InterPro"/>
</dbReference>
<dbReference type="InterPro" id="IPR050268">
    <property type="entry name" value="NADH-dep_flavin_reductase"/>
</dbReference>
<dbReference type="InterPro" id="IPR002563">
    <property type="entry name" value="Flavin_Rdtase-like_dom"/>
</dbReference>
<evidence type="ECO:0000313" key="3">
    <source>
        <dbReference type="EMBL" id="SIS65329.1"/>
    </source>
</evidence>
<feature type="domain" description="Flavin reductase like" evidence="2">
    <location>
        <begin position="12"/>
        <end position="155"/>
    </location>
</feature>
<sequence length="160" mass="17134">MAIDENAFRRALAKFASGVTVIASAAEGEMGGITVSAFCSLSLRPPLVLACIDERASILPLLRRSGAFSVNILSKDQAGLSNQFASKMSDKFQGIDYEIGPLGQPLLPGAQAQLVCTLAEEWQGGDHRVIVGQVEWTHADDAQSPLLYYTSQYGSFQPLS</sequence>
<dbReference type="PANTHER" id="PTHR30466:SF1">
    <property type="entry name" value="FMN REDUCTASE (NADH) RUTF"/>
    <property type="match status" value="1"/>
</dbReference>
<dbReference type="InterPro" id="IPR012349">
    <property type="entry name" value="Split_barrel_FMN-bd"/>
</dbReference>
<dbReference type="EMBL" id="FTOO01000002">
    <property type="protein sequence ID" value="SIS65329.1"/>
    <property type="molecule type" value="Genomic_DNA"/>
</dbReference>